<dbReference type="InterPro" id="IPR025110">
    <property type="entry name" value="AMP-bd_C"/>
</dbReference>
<sequence length="544" mass="60155">MLDPRNTEPGLHPVSHGNGLPGTIPEALDRAADIYGDRLAVNFFGEGKSLTFASLRRDVDRLACSLARLGIARGSHVAILLPNRLEFVVIWLAVARLGAVAVPMNVAFTAREINYVLNDSDAAFLFIDQGLLTRWREIESPPVGLDGRRVVVVGDDETGAERYSRYDELMADGRDSFVTSDPAGSGDLINIQYTSGTTGFPKGAMLDHRYWLTIAVANNAVFPPGIRSILSDHPVFYLDPPWKLVYGLIYGATVHFSPRMSSSHFMEWLRHYGIELCYFADPVINKASVGSDRDNSVRLFLGYHYTANMVRQIEERFGAPVREMYGSTETGTTLAVPLNLPDEEILGTCGLPAYGRVCKIVDEEGGIVPAGETGELWVAGGAMFKGYYKRPDINNRVFRDGWYRTGDLFMQTPRGYFKFIGRIKDIIRRSGESVSAAEVEAVIRELPGILEVAVTAVPDTYRDEEVKAWILLENNLNPEALPVNDIVSHCSKWLADFKIPRYFAYVDNLPLTASGKVAKKPLLDGQPLVGIIALVDREETIASC</sequence>
<protein>
    <recommendedName>
        <fullName evidence="6">AMP-binding protein</fullName>
    </recommendedName>
</protein>
<gene>
    <name evidence="4" type="ORF">CWI75_07960</name>
</gene>
<dbReference type="PROSITE" id="PS00455">
    <property type="entry name" value="AMP_BINDING"/>
    <property type="match status" value="1"/>
</dbReference>
<dbReference type="AlphaFoldDB" id="A0A2N5Y4K1"/>
<dbReference type="GO" id="GO:0016878">
    <property type="term" value="F:acid-thiol ligase activity"/>
    <property type="evidence" value="ECO:0007669"/>
    <property type="project" value="UniProtKB-ARBA"/>
</dbReference>
<dbReference type="InterPro" id="IPR042099">
    <property type="entry name" value="ANL_N_sf"/>
</dbReference>
<reference evidence="5" key="1">
    <citation type="submission" date="2017-11" db="EMBL/GenBank/DDBJ databases">
        <title>The draft genome sequence of Chromatocurvus sp. F02.</title>
        <authorList>
            <person name="Du Z.-J."/>
            <person name="Chang Y.-Q."/>
        </authorList>
    </citation>
    <scope>NUCLEOTIDE SEQUENCE [LARGE SCALE GENOMIC DNA]</scope>
    <source>
        <strain evidence="5">F02</strain>
    </source>
</reference>
<dbReference type="Gene3D" id="3.30.300.30">
    <property type="match status" value="1"/>
</dbReference>
<feature type="region of interest" description="Disordered" evidence="1">
    <location>
        <begin position="1"/>
        <end position="20"/>
    </location>
</feature>
<proteinExistence type="predicted"/>
<dbReference type="RefSeq" id="WP_101520925.1">
    <property type="nucleotide sequence ID" value="NZ_PKLZ01000003.1"/>
</dbReference>
<feature type="domain" description="AMP-dependent synthetase/ligase" evidence="2">
    <location>
        <begin position="29"/>
        <end position="388"/>
    </location>
</feature>
<dbReference type="Proteomes" id="UP000234845">
    <property type="component" value="Unassembled WGS sequence"/>
</dbReference>
<accession>A0A2N5Y4K1</accession>
<dbReference type="PANTHER" id="PTHR43767:SF1">
    <property type="entry name" value="NONRIBOSOMAL PEPTIDE SYNTHASE PES1 (EUROFUNG)-RELATED"/>
    <property type="match status" value="1"/>
</dbReference>
<feature type="domain" description="AMP-binding enzyme C-terminal" evidence="3">
    <location>
        <begin position="438"/>
        <end position="516"/>
    </location>
</feature>
<dbReference type="InterPro" id="IPR050237">
    <property type="entry name" value="ATP-dep_AMP-bd_enzyme"/>
</dbReference>
<evidence type="ECO:0000256" key="1">
    <source>
        <dbReference type="SAM" id="MobiDB-lite"/>
    </source>
</evidence>
<dbReference type="Pfam" id="PF00501">
    <property type="entry name" value="AMP-binding"/>
    <property type="match status" value="1"/>
</dbReference>
<evidence type="ECO:0000259" key="3">
    <source>
        <dbReference type="Pfam" id="PF13193"/>
    </source>
</evidence>
<dbReference type="OrthoDB" id="9803968at2"/>
<evidence type="ECO:0000259" key="2">
    <source>
        <dbReference type="Pfam" id="PF00501"/>
    </source>
</evidence>
<dbReference type="InterPro" id="IPR000873">
    <property type="entry name" value="AMP-dep_synth/lig_dom"/>
</dbReference>
<dbReference type="Gene3D" id="3.40.50.12780">
    <property type="entry name" value="N-terminal domain of ligase-like"/>
    <property type="match status" value="1"/>
</dbReference>
<evidence type="ECO:0000313" key="5">
    <source>
        <dbReference type="Proteomes" id="UP000234845"/>
    </source>
</evidence>
<dbReference type="Pfam" id="PF13193">
    <property type="entry name" value="AMP-binding_C"/>
    <property type="match status" value="1"/>
</dbReference>
<organism evidence="4 5">
    <name type="scientific">Kineobactrum sediminis</name>
    <dbReference type="NCBI Taxonomy" id="1905677"/>
    <lineage>
        <taxon>Bacteria</taxon>
        <taxon>Pseudomonadati</taxon>
        <taxon>Pseudomonadota</taxon>
        <taxon>Gammaproteobacteria</taxon>
        <taxon>Cellvibrionales</taxon>
        <taxon>Halieaceae</taxon>
        <taxon>Kineobactrum</taxon>
    </lineage>
</organism>
<evidence type="ECO:0008006" key="6">
    <source>
        <dbReference type="Google" id="ProtNLM"/>
    </source>
</evidence>
<name>A0A2N5Y4K1_9GAMM</name>
<keyword evidence="5" id="KW-1185">Reference proteome</keyword>
<dbReference type="InterPro" id="IPR045851">
    <property type="entry name" value="AMP-bd_C_sf"/>
</dbReference>
<evidence type="ECO:0000313" key="4">
    <source>
        <dbReference type="EMBL" id="PLW83325.1"/>
    </source>
</evidence>
<dbReference type="InterPro" id="IPR020845">
    <property type="entry name" value="AMP-binding_CS"/>
</dbReference>
<dbReference type="EMBL" id="PKLZ01000003">
    <property type="protein sequence ID" value="PLW83325.1"/>
    <property type="molecule type" value="Genomic_DNA"/>
</dbReference>
<dbReference type="PANTHER" id="PTHR43767">
    <property type="entry name" value="LONG-CHAIN-FATTY-ACID--COA LIGASE"/>
    <property type="match status" value="1"/>
</dbReference>
<dbReference type="SUPFAM" id="SSF56801">
    <property type="entry name" value="Acetyl-CoA synthetase-like"/>
    <property type="match status" value="1"/>
</dbReference>
<comment type="caution">
    <text evidence="4">The sequence shown here is derived from an EMBL/GenBank/DDBJ whole genome shotgun (WGS) entry which is preliminary data.</text>
</comment>